<gene>
    <name evidence="2" type="primary">yidD</name>
    <name evidence="2" type="ORF">IQ266_06600</name>
</gene>
<evidence type="ECO:0000313" key="3">
    <source>
        <dbReference type="Proteomes" id="UP000625316"/>
    </source>
</evidence>
<dbReference type="InterPro" id="IPR002696">
    <property type="entry name" value="Membr_insert_effic_factor_YidD"/>
</dbReference>
<dbReference type="EMBL" id="JADEXQ010000016">
    <property type="protein sequence ID" value="MBE9029432.1"/>
    <property type="molecule type" value="Genomic_DNA"/>
</dbReference>
<name>A0A928Z2V2_9CYAN</name>
<evidence type="ECO:0000256" key="1">
    <source>
        <dbReference type="SAM" id="MobiDB-lite"/>
    </source>
</evidence>
<dbReference type="Proteomes" id="UP000625316">
    <property type="component" value="Unassembled WGS sequence"/>
</dbReference>
<dbReference type="SMART" id="SM01234">
    <property type="entry name" value="Haemolytic"/>
    <property type="match status" value="1"/>
</dbReference>
<keyword evidence="3" id="KW-1185">Reference proteome</keyword>
<organism evidence="2 3">
    <name type="scientific">Romeriopsis navalis LEGE 11480</name>
    <dbReference type="NCBI Taxonomy" id="2777977"/>
    <lineage>
        <taxon>Bacteria</taxon>
        <taxon>Bacillati</taxon>
        <taxon>Cyanobacteriota</taxon>
        <taxon>Cyanophyceae</taxon>
        <taxon>Leptolyngbyales</taxon>
        <taxon>Leptolyngbyaceae</taxon>
        <taxon>Romeriopsis</taxon>
        <taxon>Romeriopsis navalis</taxon>
    </lineage>
</organism>
<dbReference type="AlphaFoldDB" id="A0A928Z2V2"/>
<feature type="region of interest" description="Disordered" evidence="1">
    <location>
        <begin position="113"/>
        <end position="133"/>
    </location>
</feature>
<protein>
    <submittedName>
        <fullName evidence="2">Membrane protein insertion efficiency factor YidD</fullName>
    </submittedName>
</protein>
<dbReference type="Pfam" id="PF01809">
    <property type="entry name" value="YidD"/>
    <property type="match status" value="1"/>
</dbReference>
<accession>A0A928Z2V2</accession>
<proteinExistence type="predicted"/>
<sequence>MHSTYRRGIIATSLTHLAPIGKLASSIGLSGAFDRSADFAVRKYQKHLSPRKGFSCAYTKLHGGPSCSAYFRELLSTKGFTQAIQPFQQRLQECHQANLTIRASRIQTIRTNRIQANGEDDNPQRKSNNPSNSDGNWCDVADCGCDIFSKDIGNCDTPDCGLGSCDSTGDCDILDSCSDCDAGICDIDDCGIGGCDVGDCDIGGCDGCDIGGCD</sequence>
<comment type="caution">
    <text evidence="2">The sequence shown here is derived from an EMBL/GenBank/DDBJ whole genome shotgun (WGS) entry which is preliminary data.</text>
</comment>
<dbReference type="RefSeq" id="WP_264324251.1">
    <property type="nucleotide sequence ID" value="NZ_JADEXQ010000016.1"/>
</dbReference>
<reference evidence="2" key="1">
    <citation type="submission" date="2020-10" db="EMBL/GenBank/DDBJ databases">
        <authorList>
            <person name="Castelo-Branco R."/>
            <person name="Eusebio N."/>
            <person name="Adriana R."/>
            <person name="Vieira A."/>
            <person name="Brugerolle De Fraissinette N."/>
            <person name="Rezende De Castro R."/>
            <person name="Schneider M.P."/>
            <person name="Vasconcelos V."/>
            <person name="Leao P.N."/>
        </authorList>
    </citation>
    <scope>NUCLEOTIDE SEQUENCE</scope>
    <source>
        <strain evidence="2">LEGE 11480</strain>
    </source>
</reference>
<evidence type="ECO:0000313" key="2">
    <source>
        <dbReference type="EMBL" id="MBE9029432.1"/>
    </source>
</evidence>
<dbReference type="NCBIfam" id="TIGR00278">
    <property type="entry name" value="membrane protein insertion efficiency factor YidD"/>
    <property type="match status" value="1"/>
</dbReference>